<dbReference type="Proteomes" id="UP000219182">
    <property type="component" value="Unassembled WGS sequence"/>
</dbReference>
<protein>
    <submittedName>
        <fullName evidence="2">Diguanylate phosphodiesterase</fullName>
    </submittedName>
</protein>
<dbReference type="Pfam" id="PF00563">
    <property type="entry name" value="EAL"/>
    <property type="match status" value="1"/>
</dbReference>
<dbReference type="GO" id="GO:0071111">
    <property type="term" value="F:cyclic-guanylate-specific phosphodiesterase activity"/>
    <property type="evidence" value="ECO:0007669"/>
    <property type="project" value="InterPro"/>
</dbReference>
<accession>A0A2A6FIX0</accession>
<feature type="domain" description="EAL" evidence="1">
    <location>
        <begin position="15"/>
        <end position="269"/>
    </location>
</feature>
<evidence type="ECO:0000313" key="3">
    <source>
        <dbReference type="Proteomes" id="UP000219182"/>
    </source>
</evidence>
<dbReference type="PANTHER" id="PTHR33121:SF76">
    <property type="entry name" value="SIGNALING PROTEIN"/>
    <property type="match status" value="1"/>
</dbReference>
<comment type="caution">
    <text evidence="2">The sequence shown here is derived from an EMBL/GenBank/DDBJ whole genome shotgun (WGS) entry which is preliminary data.</text>
</comment>
<dbReference type="EMBL" id="NWQG01000043">
    <property type="protein sequence ID" value="PDQ21606.1"/>
    <property type="molecule type" value="Genomic_DNA"/>
</dbReference>
<gene>
    <name evidence="2" type="ORF">CN311_08095</name>
</gene>
<dbReference type="AlphaFoldDB" id="A0A2A6FIX0"/>
<dbReference type="SUPFAM" id="SSF141868">
    <property type="entry name" value="EAL domain-like"/>
    <property type="match status" value="1"/>
</dbReference>
<organism evidence="2 3">
    <name type="scientific">Mesorhizobium sanjuanii</name>
    <dbReference type="NCBI Taxonomy" id="2037900"/>
    <lineage>
        <taxon>Bacteria</taxon>
        <taxon>Pseudomonadati</taxon>
        <taxon>Pseudomonadota</taxon>
        <taxon>Alphaproteobacteria</taxon>
        <taxon>Hyphomicrobiales</taxon>
        <taxon>Phyllobacteriaceae</taxon>
        <taxon>Mesorhizobium</taxon>
    </lineage>
</organism>
<keyword evidence="3" id="KW-1185">Reference proteome</keyword>
<dbReference type="PROSITE" id="PS50883">
    <property type="entry name" value="EAL"/>
    <property type="match status" value="1"/>
</dbReference>
<dbReference type="InterPro" id="IPR035919">
    <property type="entry name" value="EAL_sf"/>
</dbReference>
<dbReference type="RefSeq" id="WP_097572796.1">
    <property type="nucleotide sequence ID" value="NZ_NWQG01000043.1"/>
</dbReference>
<evidence type="ECO:0000313" key="2">
    <source>
        <dbReference type="EMBL" id="PDQ21606.1"/>
    </source>
</evidence>
<dbReference type="CDD" id="cd01948">
    <property type="entry name" value="EAL"/>
    <property type="match status" value="1"/>
</dbReference>
<dbReference type="SMART" id="SM00052">
    <property type="entry name" value="EAL"/>
    <property type="match status" value="1"/>
</dbReference>
<dbReference type="InterPro" id="IPR001633">
    <property type="entry name" value="EAL_dom"/>
</dbReference>
<evidence type="ECO:0000259" key="1">
    <source>
        <dbReference type="PROSITE" id="PS50883"/>
    </source>
</evidence>
<dbReference type="PANTHER" id="PTHR33121">
    <property type="entry name" value="CYCLIC DI-GMP PHOSPHODIESTERASE PDEF"/>
    <property type="match status" value="1"/>
</dbReference>
<proteinExistence type="predicted"/>
<reference evidence="2 3" key="1">
    <citation type="submission" date="2017-09" db="EMBL/GenBank/DDBJ databases">
        <title>Mesorhizobum sanjuanii sp. nov. isolated from nodules of Lotus tenuis in saline-alkaline lowlands of Flooding Pampa.</title>
        <authorList>
            <person name="Sannazzaro A.I."/>
            <person name="Torres Tejerizo G.A."/>
            <person name="Fontana F."/>
            <person name="Cumpa Velazquez L.M."/>
            <person name="Hansen L."/>
            <person name="Pistorio M."/>
            <person name="Estrella M.J."/>
        </authorList>
    </citation>
    <scope>NUCLEOTIDE SEQUENCE [LARGE SCALE GENOMIC DNA]</scope>
    <source>
        <strain evidence="2 3">BSA136</strain>
    </source>
</reference>
<dbReference type="InterPro" id="IPR050706">
    <property type="entry name" value="Cyclic-di-GMP_PDE-like"/>
</dbReference>
<name>A0A2A6FIX0_9HYPH</name>
<sequence>MTGRPDRRRNVGEAIFADEVGIEYGVYGVFRLRSAYQPIFAPRGRFLQAVAVEGLIEPHRAGRPVAPQVFFEGLPAADRLFVETMCRVLHLRNFRNIGVDGLDLFFNYNPLINDHPGRALAEIRLMTRHLADFDLHPGMLVCEITEQAADDALLVSLVREMRRDGIRIAIDDFGTGHSTEERVALVQPDIVKIDGAWFAEFCRHAAAERFFRPLVSALHDRGAKVLVEGIERATHLRVALDGGVDLLQGFHLGRPALAGTVFDEEPLSIDRLLGMDNKVIPLFG</sequence>
<dbReference type="Gene3D" id="3.20.20.450">
    <property type="entry name" value="EAL domain"/>
    <property type="match status" value="1"/>
</dbReference>